<feature type="transmembrane region" description="Helical" evidence="1">
    <location>
        <begin position="92"/>
        <end position="112"/>
    </location>
</feature>
<dbReference type="EMBL" id="AWWV01010901">
    <property type="protein sequence ID" value="OMO76123.1"/>
    <property type="molecule type" value="Genomic_DNA"/>
</dbReference>
<evidence type="ECO:0000256" key="1">
    <source>
        <dbReference type="SAM" id="Phobius"/>
    </source>
</evidence>
<dbReference type="Proteomes" id="UP000188268">
    <property type="component" value="Unassembled WGS sequence"/>
</dbReference>
<keyword evidence="1" id="KW-0812">Transmembrane</keyword>
<proteinExistence type="predicted"/>
<reference evidence="2 3" key="1">
    <citation type="submission" date="2013-09" db="EMBL/GenBank/DDBJ databases">
        <title>Corchorus capsularis genome sequencing.</title>
        <authorList>
            <person name="Alam M."/>
            <person name="Haque M.S."/>
            <person name="Islam M.S."/>
            <person name="Emdad E.M."/>
            <person name="Islam M.M."/>
            <person name="Ahmed B."/>
            <person name="Halim A."/>
            <person name="Hossen Q.M.M."/>
            <person name="Hossain M.Z."/>
            <person name="Ahmed R."/>
            <person name="Khan M.M."/>
            <person name="Islam R."/>
            <person name="Rashid M.M."/>
            <person name="Khan S.A."/>
            <person name="Rahman M.S."/>
            <person name="Alam M."/>
        </authorList>
    </citation>
    <scope>NUCLEOTIDE SEQUENCE [LARGE SCALE GENOMIC DNA]</scope>
    <source>
        <strain evidence="3">cv. CVL-1</strain>
        <tissue evidence="2">Whole seedling</tissue>
    </source>
</reference>
<comment type="caution">
    <text evidence="2">The sequence shown here is derived from an EMBL/GenBank/DDBJ whole genome shotgun (WGS) entry which is preliminary data.</text>
</comment>
<keyword evidence="3" id="KW-1185">Reference proteome</keyword>
<evidence type="ECO:0000313" key="2">
    <source>
        <dbReference type="EMBL" id="OMO76123.1"/>
    </source>
</evidence>
<dbReference type="AlphaFoldDB" id="A0A1R3I0M5"/>
<organism evidence="2 3">
    <name type="scientific">Corchorus capsularis</name>
    <name type="common">Jute</name>
    <dbReference type="NCBI Taxonomy" id="210143"/>
    <lineage>
        <taxon>Eukaryota</taxon>
        <taxon>Viridiplantae</taxon>
        <taxon>Streptophyta</taxon>
        <taxon>Embryophyta</taxon>
        <taxon>Tracheophyta</taxon>
        <taxon>Spermatophyta</taxon>
        <taxon>Magnoliopsida</taxon>
        <taxon>eudicotyledons</taxon>
        <taxon>Gunneridae</taxon>
        <taxon>Pentapetalae</taxon>
        <taxon>rosids</taxon>
        <taxon>malvids</taxon>
        <taxon>Malvales</taxon>
        <taxon>Malvaceae</taxon>
        <taxon>Grewioideae</taxon>
        <taxon>Apeibeae</taxon>
        <taxon>Corchorus</taxon>
    </lineage>
</organism>
<keyword evidence="1" id="KW-1133">Transmembrane helix</keyword>
<dbReference type="Gramene" id="OMO76123">
    <property type="protein sequence ID" value="OMO76123"/>
    <property type="gene ID" value="CCACVL1_15919"/>
</dbReference>
<gene>
    <name evidence="2" type="ORF">CCACVL1_15919</name>
</gene>
<feature type="transmembrane region" description="Helical" evidence="1">
    <location>
        <begin position="58"/>
        <end position="80"/>
    </location>
</feature>
<name>A0A1R3I0M5_COCAP</name>
<keyword evidence="1" id="KW-0472">Membrane</keyword>
<evidence type="ECO:0000313" key="3">
    <source>
        <dbReference type="Proteomes" id="UP000188268"/>
    </source>
</evidence>
<sequence>MVFSNERSRRWVELLDDSSVARFILYSACGGGLILHQLPSQRKGGAQVPIIFNEHESALRYLAGAIVFAFSFSFSALIIGDGHKPNKIARSFTVGSLLTAAVALSILAFIFLPD</sequence>
<protein>
    <submittedName>
        <fullName evidence="2">Uncharacterized protein</fullName>
    </submittedName>
</protein>
<accession>A0A1R3I0M5</accession>